<dbReference type="AlphaFoldDB" id="A0AB39U4K7"/>
<feature type="domain" description="DUF4143" evidence="2">
    <location>
        <begin position="202"/>
        <end position="341"/>
    </location>
</feature>
<dbReference type="Pfam" id="PF13173">
    <property type="entry name" value="AAA_14"/>
    <property type="match status" value="1"/>
</dbReference>
<dbReference type="SUPFAM" id="SSF52540">
    <property type="entry name" value="P-loop containing nucleoside triphosphate hydrolases"/>
    <property type="match status" value="1"/>
</dbReference>
<sequence length="401" mass="45944">MFERPRYIEQLNRLRGKHIIKVLTGVRRCGKSTLFKLFQRRLRAEGVEDRQIHSMNFEDLDLQSQHYSEIYKKLNAALLPESTNYIFLDEVQQIPHFEKIIDSLFIKDNVDVYVTGSNAFLLSGELATLLSGRYIEIHVYPLSFAEMCSTIASSSKNPLNPEVTKLFSTYLTHGGFPFTASIDDELTYRDYMNGIVDSVLIKDVLNRRHRSDTNLVQGLARYLIDVSGNLVNPRNIANALTSAGLKTSAETVNDYLTDLESAYLFYRCDRYDIAGKKYLSINSKIYPVDSGLRRALLGLKRPNRGSQLESLVFLELRRRGYDVYVGTIANGEVDFVATKQGVTEYYQVSETVQNPDTYQREVSSLKRIRNSYPKFLLTQDAEEYNDEGIQQLNIITWLLNA</sequence>
<dbReference type="InterPro" id="IPR027417">
    <property type="entry name" value="P-loop_NTPase"/>
</dbReference>
<name>A0AB39U4K7_9BIFI</name>
<evidence type="ECO:0000259" key="1">
    <source>
        <dbReference type="Pfam" id="PF13173"/>
    </source>
</evidence>
<protein>
    <submittedName>
        <fullName evidence="3">ATP-binding protein</fullName>
    </submittedName>
</protein>
<gene>
    <name evidence="3" type="ORF">QN215_06415</name>
</gene>
<keyword evidence="3" id="KW-0067">ATP-binding</keyword>
<dbReference type="PANTHER" id="PTHR33295:SF20">
    <property type="entry name" value="ATPASE"/>
    <property type="match status" value="1"/>
</dbReference>
<dbReference type="Pfam" id="PF13635">
    <property type="entry name" value="DUF4143"/>
    <property type="match status" value="1"/>
</dbReference>
<dbReference type="InterPro" id="IPR041682">
    <property type="entry name" value="AAA_14"/>
</dbReference>
<dbReference type="InterPro" id="IPR025420">
    <property type="entry name" value="DUF4143"/>
</dbReference>
<dbReference type="KEGG" id="baqk:QN215_06415"/>
<organism evidence="3">
    <name type="scientific">Bifidobacterium aquikefiricola</name>
    <dbReference type="NCBI Taxonomy" id="3059038"/>
    <lineage>
        <taxon>Bacteria</taxon>
        <taxon>Bacillati</taxon>
        <taxon>Actinomycetota</taxon>
        <taxon>Actinomycetes</taxon>
        <taxon>Bifidobacteriales</taxon>
        <taxon>Bifidobacteriaceae</taxon>
        <taxon>Bifidobacterium</taxon>
    </lineage>
</organism>
<dbReference type="Gene3D" id="3.40.50.300">
    <property type="entry name" value="P-loop containing nucleotide triphosphate hydrolases"/>
    <property type="match status" value="1"/>
</dbReference>
<dbReference type="GO" id="GO:0005524">
    <property type="term" value="F:ATP binding"/>
    <property type="evidence" value="ECO:0007669"/>
    <property type="project" value="UniProtKB-KW"/>
</dbReference>
<dbReference type="RefSeq" id="WP_369343508.1">
    <property type="nucleotide sequence ID" value="NZ_CP129674.1"/>
</dbReference>
<proteinExistence type="predicted"/>
<evidence type="ECO:0000313" key="3">
    <source>
        <dbReference type="EMBL" id="XDS43913.1"/>
    </source>
</evidence>
<feature type="domain" description="AAA" evidence="1">
    <location>
        <begin position="20"/>
        <end position="148"/>
    </location>
</feature>
<dbReference type="PANTHER" id="PTHR33295">
    <property type="entry name" value="ATPASE"/>
    <property type="match status" value="1"/>
</dbReference>
<reference evidence="3" key="1">
    <citation type="submission" date="2023-07" db="EMBL/GenBank/DDBJ databases">
        <title>Bifidobacterium aquikefiriaerophilum sp. nov. and Bifidobacterium eccum sp. nov., isolated from water kefir.</title>
        <authorList>
            <person name="Breselge S."/>
            <person name="Bellassi P."/>
            <person name="Barcenilla C."/>
            <person name="Alvarez-Ordonez A."/>
            <person name="Morelli L."/>
            <person name="Cotter P.D."/>
        </authorList>
    </citation>
    <scope>NUCLEOTIDE SEQUENCE</scope>
    <source>
        <strain evidence="3">WK041_4_12</strain>
    </source>
</reference>
<keyword evidence="3" id="KW-0547">Nucleotide-binding</keyword>
<accession>A0AB39U4K7</accession>
<dbReference type="EMBL" id="CP129674">
    <property type="protein sequence ID" value="XDS43913.1"/>
    <property type="molecule type" value="Genomic_DNA"/>
</dbReference>
<evidence type="ECO:0000259" key="2">
    <source>
        <dbReference type="Pfam" id="PF13635"/>
    </source>
</evidence>